<reference evidence="2 3" key="1">
    <citation type="submission" date="2020-08" db="EMBL/GenBank/DDBJ databases">
        <title>Genome public.</title>
        <authorList>
            <person name="Liu C."/>
            <person name="Sun Q."/>
        </authorList>
    </citation>
    <scope>NUCLEOTIDE SEQUENCE [LARGE SCALE GENOMIC DNA]</scope>
    <source>
        <strain evidence="2 3">NSJ-79</strain>
    </source>
</reference>
<keyword evidence="3" id="KW-1185">Reference proteome</keyword>
<evidence type="ECO:0000313" key="3">
    <source>
        <dbReference type="Proteomes" id="UP000651475"/>
    </source>
</evidence>
<dbReference type="Proteomes" id="UP000651475">
    <property type="component" value="Unassembled WGS sequence"/>
</dbReference>
<proteinExistence type="predicted"/>
<accession>A0ABR7DQM6</accession>
<feature type="signal peptide" evidence="1">
    <location>
        <begin position="1"/>
        <end position="19"/>
    </location>
</feature>
<organism evidence="2 3">
    <name type="scientific">Parabacteroides hominis</name>
    <dbReference type="NCBI Taxonomy" id="2763057"/>
    <lineage>
        <taxon>Bacteria</taxon>
        <taxon>Pseudomonadati</taxon>
        <taxon>Bacteroidota</taxon>
        <taxon>Bacteroidia</taxon>
        <taxon>Bacteroidales</taxon>
        <taxon>Tannerellaceae</taxon>
        <taxon>Parabacteroides</taxon>
    </lineage>
</organism>
<keyword evidence="1" id="KW-0732">Signal</keyword>
<sequence>MKKSVMFLLLSLVCLSVSAQNGKVRSGIIGGVSMDWYKDEAMSKGKVGFNIPDMKPSFHVGYQLQIELKHRLSVDAALLYGQKRGEIASVGYKVTPVKGYKSKFARNYMALNGVLNYNLIGGLKVGAGVEPTLHFKDNIMIGKTIKSAFDVPVVVKAAYAFKYFDLALTYKQGTCNVMKGVPYMKSGRTRDLQVSIFVPISISK</sequence>
<dbReference type="RefSeq" id="WP_186930116.1">
    <property type="nucleotide sequence ID" value="NZ_JACOOJ010000019.1"/>
</dbReference>
<name>A0ABR7DQM6_9BACT</name>
<protein>
    <submittedName>
        <fullName evidence="2">Outer membrane beta-barrel protein</fullName>
    </submittedName>
</protein>
<feature type="chain" id="PRO_5045478827" evidence="1">
    <location>
        <begin position="20"/>
        <end position="204"/>
    </location>
</feature>
<evidence type="ECO:0000313" key="2">
    <source>
        <dbReference type="EMBL" id="MBC5633380.1"/>
    </source>
</evidence>
<comment type="caution">
    <text evidence="2">The sequence shown here is derived from an EMBL/GenBank/DDBJ whole genome shotgun (WGS) entry which is preliminary data.</text>
</comment>
<evidence type="ECO:0000256" key="1">
    <source>
        <dbReference type="SAM" id="SignalP"/>
    </source>
</evidence>
<dbReference type="EMBL" id="JACOOJ010000019">
    <property type="protein sequence ID" value="MBC5633380.1"/>
    <property type="molecule type" value="Genomic_DNA"/>
</dbReference>
<gene>
    <name evidence="2" type="ORF">H8S65_11480</name>
</gene>